<feature type="domain" description="Glycosyltransferase 2-like" evidence="1">
    <location>
        <begin position="253"/>
        <end position="399"/>
    </location>
</feature>
<dbReference type="KEGG" id="crw:CROST_046160"/>
<organism evidence="3 4">
    <name type="scientific">Clostridium felsineum</name>
    <dbReference type="NCBI Taxonomy" id="36839"/>
    <lineage>
        <taxon>Bacteria</taxon>
        <taxon>Bacillati</taxon>
        <taxon>Bacillota</taxon>
        <taxon>Clostridia</taxon>
        <taxon>Eubacteriales</taxon>
        <taxon>Clostridiaceae</taxon>
        <taxon>Clostridium</taxon>
    </lineage>
</organism>
<keyword evidence="3" id="KW-0614">Plasmid</keyword>
<dbReference type="InterPro" id="IPR055171">
    <property type="entry name" value="GT-D-like"/>
</dbReference>
<dbReference type="RefSeq" id="WP_242950953.1">
    <property type="nucleotide sequence ID" value="NZ_CP096984.1"/>
</dbReference>
<protein>
    <recommendedName>
        <fullName evidence="5">Glycosyltransferase 2-like domain-containing protein</fullName>
    </recommendedName>
</protein>
<evidence type="ECO:0000259" key="1">
    <source>
        <dbReference type="Pfam" id="PF00535"/>
    </source>
</evidence>
<evidence type="ECO:0000259" key="2">
    <source>
        <dbReference type="Pfam" id="PF22882"/>
    </source>
</evidence>
<dbReference type="Proteomes" id="UP000190951">
    <property type="component" value="Plasmid p330"/>
</dbReference>
<dbReference type="EMBL" id="CP096984">
    <property type="protein sequence ID" value="URZ13838.1"/>
    <property type="molecule type" value="Genomic_DNA"/>
</dbReference>
<dbReference type="PANTHER" id="PTHR43685:SF2">
    <property type="entry name" value="GLYCOSYLTRANSFERASE 2-LIKE DOMAIN-CONTAINING PROTEIN"/>
    <property type="match status" value="1"/>
</dbReference>
<feature type="domain" description="GT-D fold-like" evidence="2">
    <location>
        <begin position="10"/>
        <end position="217"/>
    </location>
</feature>
<proteinExistence type="predicted"/>
<dbReference type="AlphaFoldDB" id="A0A1S8KXI8"/>
<sequence>MNEYYDNYLQLDEILKQIKSSIEKKSPYSLVRFGHGEMHVVAHKIFPKHRNSIYFGYYYKYAGITDLSDDISLKLLNALKKATLVGSEGHISYNKELFDKVIAYYNLHLPSVCSAWIAQEMIKSKKFFDLLKPLKVIIIGRRAREGAEKFKALGIDVVTTMGHEGFSEISNTIDKISNIDDFDIALVSAGVPATIMCPDIAEKTGKIAIDFGHALDILIDGDNFDHEKKVATFYNKINSEKITNLKKRNSEITIFMPSFNPGKFLRTALKSIFWQTYQNWRLILVDDCSTDNSLETVKDLLKDPRITLIKNPNNMGQSKAQNAALELITTPYCVQLDSDDWLFPDTLEKLLNTFSTQPEDVAVVSGNFIIVNTNSEDLKRAYDEKKEFSIRKRKGRFFKDKYDFLASNTTLCPRCYRTNALKKVGGWPTDVPYEGRHMEDRLILLRLAEYYNFYWIDETLYVHRRHNSNSTNNLEAYNYIIEWEDRYVLKRWGDKYEPLFKIDEGGWKYIESIIPK</sequence>
<gene>
    <name evidence="3" type="ORF">CROST_046160</name>
</gene>
<dbReference type="STRING" id="84029.CROST_44270"/>
<dbReference type="PANTHER" id="PTHR43685">
    <property type="entry name" value="GLYCOSYLTRANSFERASE"/>
    <property type="match status" value="1"/>
</dbReference>
<dbReference type="SUPFAM" id="SSF53448">
    <property type="entry name" value="Nucleotide-diphospho-sugar transferases"/>
    <property type="match status" value="1"/>
</dbReference>
<dbReference type="Pfam" id="PF22882">
    <property type="entry name" value="GT-D-like"/>
    <property type="match status" value="1"/>
</dbReference>
<evidence type="ECO:0000313" key="3">
    <source>
        <dbReference type="EMBL" id="URZ13838.1"/>
    </source>
</evidence>
<dbReference type="Gene3D" id="3.90.550.10">
    <property type="entry name" value="Spore Coat Polysaccharide Biosynthesis Protein SpsA, Chain A"/>
    <property type="match status" value="1"/>
</dbReference>
<name>A0A1S8KXI8_9CLOT</name>
<keyword evidence="4" id="KW-1185">Reference proteome</keyword>
<dbReference type="InterPro" id="IPR050834">
    <property type="entry name" value="Glycosyltransf_2"/>
</dbReference>
<dbReference type="InterPro" id="IPR029044">
    <property type="entry name" value="Nucleotide-diphossugar_trans"/>
</dbReference>
<geneLocation type="plasmid" evidence="3 4">
    <name>p330</name>
</geneLocation>
<accession>A0A1S8KXI8</accession>
<dbReference type="NCBIfam" id="NF040628">
    <property type="entry name" value="GT-D_rel"/>
    <property type="match status" value="1"/>
</dbReference>
<evidence type="ECO:0008006" key="5">
    <source>
        <dbReference type="Google" id="ProtNLM"/>
    </source>
</evidence>
<dbReference type="InterPro" id="IPR001173">
    <property type="entry name" value="Glyco_trans_2-like"/>
</dbReference>
<evidence type="ECO:0000313" key="4">
    <source>
        <dbReference type="Proteomes" id="UP000190951"/>
    </source>
</evidence>
<dbReference type="InterPro" id="IPR049785">
    <property type="entry name" value="GT-D-like_firm"/>
</dbReference>
<reference evidence="3 4" key="1">
    <citation type="submission" date="2022-04" db="EMBL/GenBank/DDBJ databases">
        <title>Genome sequence of C. roseum typestrain.</title>
        <authorList>
            <person name="Poehlein A."/>
            <person name="Schoch T."/>
            <person name="Duerre P."/>
            <person name="Daniel R."/>
        </authorList>
    </citation>
    <scope>NUCLEOTIDE SEQUENCE [LARGE SCALE GENOMIC DNA]</scope>
    <source>
        <strain evidence="3 4">DSM 7320</strain>
        <plasmid evidence="3 4">p330</plasmid>
    </source>
</reference>
<dbReference type="Pfam" id="PF00535">
    <property type="entry name" value="Glycos_transf_2"/>
    <property type="match status" value="1"/>
</dbReference>
<dbReference type="CDD" id="cd00761">
    <property type="entry name" value="Glyco_tranf_GTA_type"/>
    <property type="match status" value="1"/>
</dbReference>